<organism evidence="5 6">
    <name type="scientific">Agrococcus casei LMG 22410</name>
    <dbReference type="NCBI Taxonomy" id="1255656"/>
    <lineage>
        <taxon>Bacteria</taxon>
        <taxon>Bacillati</taxon>
        <taxon>Actinomycetota</taxon>
        <taxon>Actinomycetes</taxon>
        <taxon>Micrococcales</taxon>
        <taxon>Microbacteriaceae</taxon>
        <taxon>Agrococcus</taxon>
    </lineage>
</organism>
<dbReference type="AlphaFoldDB" id="A0A1R4FBR1"/>
<accession>A0A1R4FBR1</accession>
<keyword evidence="6" id="KW-1185">Reference proteome</keyword>
<keyword evidence="4" id="KW-0812">Transmembrane</keyword>
<keyword evidence="4" id="KW-0472">Membrane</keyword>
<evidence type="ECO:0000256" key="2">
    <source>
        <dbReference type="ARBA" id="ARBA00007783"/>
    </source>
</evidence>
<gene>
    <name evidence="5" type="ORF">CZ674_03750</name>
</gene>
<evidence type="ECO:0000256" key="4">
    <source>
        <dbReference type="SAM" id="Phobius"/>
    </source>
</evidence>
<reference evidence="5 6" key="1">
    <citation type="submission" date="2017-02" db="EMBL/GenBank/DDBJ databases">
        <authorList>
            <person name="Peterson S.W."/>
        </authorList>
    </citation>
    <scope>NUCLEOTIDE SEQUENCE [LARGE SCALE GENOMIC DNA]</scope>
    <source>
        <strain evidence="5 6">LMG 22410</strain>
    </source>
</reference>
<evidence type="ECO:0000256" key="1">
    <source>
        <dbReference type="ARBA" id="ARBA00004429"/>
    </source>
</evidence>
<evidence type="ECO:0000313" key="5">
    <source>
        <dbReference type="EMBL" id="SJM53339.1"/>
    </source>
</evidence>
<dbReference type="PANTHER" id="PTHR30413:SF8">
    <property type="entry name" value="TRANSPORT PERMEASE PROTEIN"/>
    <property type="match status" value="1"/>
</dbReference>
<keyword evidence="3" id="KW-0813">Transport</keyword>
<feature type="transmembrane region" description="Helical" evidence="4">
    <location>
        <begin position="6"/>
        <end position="27"/>
    </location>
</feature>
<comment type="similarity">
    <text evidence="2">Belongs to the ABC-2 integral membrane protein family.</text>
</comment>
<dbReference type="EMBL" id="FUHU01000020">
    <property type="protein sequence ID" value="SJM53339.1"/>
    <property type="molecule type" value="Genomic_DNA"/>
</dbReference>
<evidence type="ECO:0000313" key="6">
    <source>
        <dbReference type="Proteomes" id="UP000195787"/>
    </source>
</evidence>
<comment type="subcellular location">
    <subcellularLocation>
        <location evidence="1">Cell inner membrane</location>
        <topology evidence="1">Multi-pass membrane protein</topology>
    </subcellularLocation>
</comment>
<evidence type="ECO:0000256" key="3">
    <source>
        <dbReference type="ARBA" id="ARBA00022448"/>
    </source>
</evidence>
<dbReference type="Proteomes" id="UP000195787">
    <property type="component" value="Unassembled WGS sequence"/>
</dbReference>
<dbReference type="GO" id="GO:0015920">
    <property type="term" value="P:lipopolysaccharide transport"/>
    <property type="evidence" value="ECO:0007669"/>
    <property type="project" value="TreeGrafter"/>
</dbReference>
<dbReference type="PANTHER" id="PTHR30413">
    <property type="entry name" value="INNER MEMBRANE TRANSPORT PERMEASE"/>
    <property type="match status" value="1"/>
</dbReference>
<keyword evidence="4" id="KW-1133">Transmembrane helix</keyword>
<proteinExistence type="inferred from homology"/>
<sequence>MLPDFARLMSFIQRVLFYGSGVIIPITRFDMPQWVEAVITSNPLFVMLEMYRSILVYGEAPPAGDWLHFLAWAVGAFLVGFVVFWWAEESYGRE</sequence>
<dbReference type="GO" id="GO:0005886">
    <property type="term" value="C:plasma membrane"/>
    <property type="evidence" value="ECO:0007669"/>
    <property type="project" value="UniProtKB-SubCell"/>
</dbReference>
<feature type="transmembrane region" description="Helical" evidence="4">
    <location>
        <begin position="66"/>
        <end position="87"/>
    </location>
</feature>
<name>A0A1R4FBR1_9MICO</name>
<feature type="transmembrane region" description="Helical" evidence="4">
    <location>
        <begin position="34"/>
        <end position="54"/>
    </location>
</feature>
<protein>
    <submittedName>
        <fullName evidence="5">O-antigen export system, permease protein</fullName>
    </submittedName>
</protein>